<dbReference type="GO" id="GO:0005886">
    <property type="term" value="C:plasma membrane"/>
    <property type="evidence" value="ECO:0007669"/>
    <property type="project" value="TreeGrafter"/>
</dbReference>
<dbReference type="EMBL" id="UYSL01019835">
    <property type="protein sequence ID" value="VDL70434.1"/>
    <property type="molecule type" value="Genomic_DNA"/>
</dbReference>
<feature type="transmembrane region" description="Helical" evidence="6">
    <location>
        <begin position="117"/>
        <end position="137"/>
    </location>
</feature>
<evidence type="ECO:0000256" key="6">
    <source>
        <dbReference type="SAM" id="Phobius"/>
    </source>
</evidence>
<reference evidence="10" key="1">
    <citation type="submission" date="2017-02" db="UniProtKB">
        <authorList>
            <consortium name="WormBaseParasite"/>
        </authorList>
    </citation>
    <scope>IDENTIFICATION</scope>
</reference>
<feature type="transmembrane region" description="Helical" evidence="6">
    <location>
        <begin position="84"/>
        <end position="105"/>
    </location>
</feature>
<dbReference type="WBParaSite" id="NBR_0000684401-mRNA-1">
    <property type="protein sequence ID" value="NBR_0000684401-mRNA-1"/>
    <property type="gene ID" value="NBR_0000684401"/>
</dbReference>
<organism evidence="10">
    <name type="scientific">Nippostrongylus brasiliensis</name>
    <name type="common">Rat hookworm</name>
    <dbReference type="NCBI Taxonomy" id="27835"/>
    <lineage>
        <taxon>Eukaryota</taxon>
        <taxon>Metazoa</taxon>
        <taxon>Ecdysozoa</taxon>
        <taxon>Nematoda</taxon>
        <taxon>Chromadorea</taxon>
        <taxon>Rhabditida</taxon>
        <taxon>Rhabditina</taxon>
        <taxon>Rhabditomorpha</taxon>
        <taxon>Strongyloidea</taxon>
        <taxon>Heligmosomidae</taxon>
        <taxon>Nippostrongylus</taxon>
    </lineage>
</organism>
<proteinExistence type="predicted"/>
<dbReference type="PANTHER" id="PTHR13439">
    <property type="entry name" value="CT120 PROTEIN"/>
    <property type="match status" value="1"/>
</dbReference>
<dbReference type="GO" id="GO:0055091">
    <property type="term" value="P:phospholipid homeostasis"/>
    <property type="evidence" value="ECO:0007669"/>
    <property type="project" value="TreeGrafter"/>
</dbReference>
<dbReference type="InterPro" id="IPR006634">
    <property type="entry name" value="TLC-dom"/>
</dbReference>
<dbReference type="PANTHER" id="PTHR13439:SF21">
    <property type="entry name" value="TLC DOMAIN-CONTAINING PROTEIN"/>
    <property type="match status" value="1"/>
</dbReference>
<name>A0A0N4XVK8_NIPBR</name>
<feature type="transmembrane region" description="Helical" evidence="6">
    <location>
        <begin position="49"/>
        <end position="72"/>
    </location>
</feature>
<gene>
    <name evidence="8" type="ORF">NBR_LOCUS6845</name>
</gene>
<protein>
    <submittedName>
        <fullName evidence="10">TLC domain-containing protein</fullName>
    </submittedName>
</protein>
<feature type="transmembrane region" description="Helical" evidence="6">
    <location>
        <begin position="214"/>
        <end position="240"/>
    </location>
</feature>
<dbReference type="AlphaFoldDB" id="A0A0N4XVK8"/>
<evidence type="ECO:0000256" key="1">
    <source>
        <dbReference type="ARBA" id="ARBA00004141"/>
    </source>
</evidence>
<reference evidence="8 9" key="2">
    <citation type="submission" date="2018-11" db="EMBL/GenBank/DDBJ databases">
        <authorList>
            <consortium name="Pathogen Informatics"/>
        </authorList>
    </citation>
    <scope>NUCLEOTIDE SEQUENCE [LARGE SCALE GENOMIC DNA]</scope>
</reference>
<feature type="domain" description="TLC" evidence="7">
    <location>
        <begin position="79"/>
        <end position="247"/>
    </location>
</feature>
<feature type="transmembrane region" description="Helical" evidence="6">
    <location>
        <begin position="149"/>
        <end position="171"/>
    </location>
</feature>
<dbReference type="InterPro" id="IPR050846">
    <property type="entry name" value="TLCD"/>
</dbReference>
<evidence type="ECO:0000259" key="7">
    <source>
        <dbReference type="PROSITE" id="PS50922"/>
    </source>
</evidence>
<evidence type="ECO:0000256" key="5">
    <source>
        <dbReference type="PROSITE-ProRule" id="PRU00205"/>
    </source>
</evidence>
<evidence type="ECO:0000256" key="3">
    <source>
        <dbReference type="ARBA" id="ARBA00022989"/>
    </source>
</evidence>
<evidence type="ECO:0000256" key="4">
    <source>
        <dbReference type="ARBA" id="ARBA00023136"/>
    </source>
</evidence>
<evidence type="ECO:0000313" key="9">
    <source>
        <dbReference type="Proteomes" id="UP000271162"/>
    </source>
</evidence>
<keyword evidence="3 6" id="KW-1133">Transmembrane helix</keyword>
<dbReference type="SMART" id="SM00724">
    <property type="entry name" value="TLC"/>
    <property type="match status" value="1"/>
</dbReference>
<dbReference type="Pfam" id="PF03798">
    <property type="entry name" value="TRAM_LAG1_CLN8"/>
    <property type="match status" value="1"/>
</dbReference>
<evidence type="ECO:0000256" key="2">
    <source>
        <dbReference type="ARBA" id="ARBA00022692"/>
    </source>
</evidence>
<comment type="subcellular location">
    <subcellularLocation>
        <location evidence="1">Membrane</location>
        <topology evidence="1">Multi-pass membrane protein</topology>
    </subcellularLocation>
</comment>
<keyword evidence="9" id="KW-1185">Reference proteome</keyword>
<accession>A0A0N4XVK8</accession>
<keyword evidence="2 5" id="KW-0812">Transmembrane</keyword>
<evidence type="ECO:0000313" key="10">
    <source>
        <dbReference type="WBParaSite" id="NBR_0000684401-mRNA-1"/>
    </source>
</evidence>
<sequence>METDLPFIPGNFYAKPFPFLVVDDNIQFADKNVIDRTYPDYRLLLTLDVLIPLVGYSLAWYSLYLMVSIYCWTSYKEGFRRRRLINNTISGTHAAVIGLFLLVYTCRNARLMFGSPQHYFSFLEMQIVLLSTGYFIYDSIDMVVHDTVNVSSTVMMIHHIVSVSFLLIVIASHKFLLYTYWALLMEVSTIFLNIRSVLNQSKLSSTSMIELYRVVSYINIILFIPFRFCIQAYLIAWTIVNYHNMST</sequence>
<feature type="transmembrane region" description="Helical" evidence="6">
    <location>
        <begin position="177"/>
        <end position="194"/>
    </location>
</feature>
<evidence type="ECO:0000313" key="8">
    <source>
        <dbReference type="EMBL" id="VDL70434.1"/>
    </source>
</evidence>
<dbReference type="PROSITE" id="PS50922">
    <property type="entry name" value="TLC"/>
    <property type="match status" value="1"/>
</dbReference>
<dbReference type="GO" id="GO:0097035">
    <property type="term" value="P:regulation of membrane lipid distribution"/>
    <property type="evidence" value="ECO:0007669"/>
    <property type="project" value="TreeGrafter"/>
</dbReference>
<dbReference type="Proteomes" id="UP000271162">
    <property type="component" value="Unassembled WGS sequence"/>
</dbReference>
<keyword evidence="4 5" id="KW-0472">Membrane</keyword>
<dbReference type="GO" id="GO:0007009">
    <property type="term" value="P:plasma membrane organization"/>
    <property type="evidence" value="ECO:0007669"/>
    <property type="project" value="TreeGrafter"/>
</dbReference>
<dbReference type="GO" id="GO:0071709">
    <property type="term" value="P:membrane assembly"/>
    <property type="evidence" value="ECO:0007669"/>
    <property type="project" value="TreeGrafter"/>
</dbReference>